<proteinExistence type="predicted"/>
<name>A0A4Y2EDX5_ARAVE</name>
<organism evidence="1 2">
    <name type="scientific">Araneus ventricosus</name>
    <name type="common">Orbweaver spider</name>
    <name type="synonym">Epeira ventricosa</name>
    <dbReference type="NCBI Taxonomy" id="182803"/>
    <lineage>
        <taxon>Eukaryota</taxon>
        <taxon>Metazoa</taxon>
        <taxon>Ecdysozoa</taxon>
        <taxon>Arthropoda</taxon>
        <taxon>Chelicerata</taxon>
        <taxon>Arachnida</taxon>
        <taxon>Araneae</taxon>
        <taxon>Araneomorphae</taxon>
        <taxon>Entelegynae</taxon>
        <taxon>Araneoidea</taxon>
        <taxon>Araneidae</taxon>
        <taxon>Araneus</taxon>
    </lineage>
</organism>
<accession>A0A4Y2EDX5</accession>
<protein>
    <recommendedName>
        <fullName evidence="3">Tesmin/TSO1-like CXC domain-containing protein</fullName>
    </recommendedName>
</protein>
<dbReference type="AlphaFoldDB" id="A0A4Y2EDX5"/>
<gene>
    <name evidence="1" type="ORF">AVEN_189865_1</name>
</gene>
<dbReference type="Proteomes" id="UP000499080">
    <property type="component" value="Unassembled WGS sequence"/>
</dbReference>
<sequence length="103" mass="11571">MICSQSPTTSNQLLQPFFLRYHCKCAKGCNLTCTGRKSGIKCSSIRYHCKGQGCTNSTEDGNIITNSDNQEVEIDIRMEEIISDVDLEEECQVKESDMILTQL</sequence>
<reference evidence="1 2" key="1">
    <citation type="journal article" date="2019" name="Sci. Rep.">
        <title>Orb-weaving spider Araneus ventricosus genome elucidates the spidroin gene catalogue.</title>
        <authorList>
            <person name="Kono N."/>
            <person name="Nakamura H."/>
            <person name="Ohtoshi R."/>
            <person name="Moran D.A.P."/>
            <person name="Shinohara A."/>
            <person name="Yoshida Y."/>
            <person name="Fujiwara M."/>
            <person name="Mori M."/>
            <person name="Tomita M."/>
            <person name="Arakawa K."/>
        </authorList>
    </citation>
    <scope>NUCLEOTIDE SEQUENCE [LARGE SCALE GENOMIC DNA]</scope>
</reference>
<comment type="caution">
    <text evidence="1">The sequence shown here is derived from an EMBL/GenBank/DDBJ whole genome shotgun (WGS) entry which is preliminary data.</text>
</comment>
<keyword evidence="2" id="KW-1185">Reference proteome</keyword>
<evidence type="ECO:0008006" key="3">
    <source>
        <dbReference type="Google" id="ProtNLM"/>
    </source>
</evidence>
<evidence type="ECO:0000313" key="2">
    <source>
        <dbReference type="Proteomes" id="UP000499080"/>
    </source>
</evidence>
<dbReference type="EMBL" id="BGPR01000576">
    <property type="protein sequence ID" value="GBM27091.1"/>
    <property type="molecule type" value="Genomic_DNA"/>
</dbReference>
<evidence type="ECO:0000313" key="1">
    <source>
        <dbReference type="EMBL" id="GBM27091.1"/>
    </source>
</evidence>